<dbReference type="CDD" id="cd03257">
    <property type="entry name" value="ABC_NikE_OppD_transporters"/>
    <property type="match status" value="1"/>
</dbReference>
<dbReference type="PANTHER" id="PTHR43297:SF2">
    <property type="entry name" value="DIPEPTIDE TRANSPORT ATP-BINDING PROTEIN DPPD"/>
    <property type="match status" value="1"/>
</dbReference>
<keyword evidence="3" id="KW-1003">Cell membrane</keyword>
<dbReference type="GO" id="GO:0005524">
    <property type="term" value="F:ATP binding"/>
    <property type="evidence" value="ECO:0007669"/>
    <property type="project" value="UniProtKB-KW"/>
</dbReference>
<dbReference type="InterPro" id="IPR050388">
    <property type="entry name" value="ABC_Ni/Peptide_Import"/>
</dbReference>
<feature type="domain" description="ABC transporter" evidence="7">
    <location>
        <begin position="7"/>
        <end position="257"/>
    </location>
</feature>
<reference evidence="8" key="1">
    <citation type="submission" date="2018-05" db="EMBL/GenBank/DDBJ databases">
        <authorList>
            <person name="Lanie J.A."/>
            <person name="Ng W.-L."/>
            <person name="Kazmierczak K.M."/>
            <person name="Andrzejewski T.M."/>
            <person name="Davidsen T.M."/>
            <person name="Wayne K.J."/>
            <person name="Tettelin H."/>
            <person name="Glass J.I."/>
            <person name="Rusch D."/>
            <person name="Podicherti R."/>
            <person name="Tsui H.-C.T."/>
            <person name="Winkler M.E."/>
        </authorList>
    </citation>
    <scope>NUCLEOTIDE SEQUENCE</scope>
</reference>
<keyword evidence="6" id="KW-0472">Membrane</keyword>
<dbReference type="SUPFAM" id="SSF52540">
    <property type="entry name" value="P-loop containing nucleoside triphosphate hydrolases"/>
    <property type="match status" value="2"/>
</dbReference>
<dbReference type="InterPro" id="IPR017871">
    <property type="entry name" value="ABC_transporter-like_CS"/>
</dbReference>
<evidence type="ECO:0000256" key="4">
    <source>
        <dbReference type="ARBA" id="ARBA00022741"/>
    </source>
</evidence>
<protein>
    <recommendedName>
        <fullName evidence="7">ABC transporter domain-containing protein</fullName>
    </recommendedName>
</protein>
<dbReference type="PROSITE" id="PS50893">
    <property type="entry name" value="ABC_TRANSPORTER_2"/>
    <property type="match status" value="1"/>
</dbReference>
<dbReference type="Gene3D" id="3.40.50.300">
    <property type="entry name" value="P-loop containing nucleotide triphosphate hydrolases"/>
    <property type="match status" value="2"/>
</dbReference>
<dbReference type="InterPro" id="IPR003439">
    <property type="entry name" value="ABC_transporter-like_ATP-bd"/>
</dbReference>
<evidence type="ECO:0000256" key="6">
    <source>
        <dbReference type="ARBA" id="ARBA00023136"/>
    </source>
</evidence>
<proteinExistence type="predicted"/>
<dbReference type="AlphaFoldDB" id="A0A382D0Z0"/>
<evidence type="ECO:0000256" key="5">
    <source>
        <dbReference type="ARBA" id="ARBA00022840"/>
    </source>
</evidence>
<accession>A0A382D0Z0</accession>
<dbReference type="PANTHER" id="PTHR43297">
    <property type="entry name" value="OLIGOPEPTIDE TRANSPORT ATP-BINDING PROTEIN APPD"/>
    <property type="match status" value="1"/>
</dbReference>
<evidence type="ECO:0000256" key="2">
    <source>
        <dbReference type="ARBA" id="ARBA00022448"/>
    </source>
</evidence>
<evidence type="ECO:0000259" key="7">
    <source>
        <dbReference type="PROSITE" id="PS50893"/>
    </source>
</evidence>
<feature type="non-terminal residue" evidence="8">
    <location>
        <position position="408"/>
    </location>
</feature>
<dbReference type="FunFam" id="3.40.50.300:FF:000016">
    <property type="entry name" value="Oligopeptide ABC transporter ATP-binding component"/>
    <property type="match status" value="1"/>
</dbReference>
<comment type="subcellular location">
    <subcellularLocation>
        <location evidence="1">Cell membrane</location>
        <topology evidence="1">Peripheral membrane protein</topology>
    </subcellularLocation>
</comment>
<dbReference type="GO" id="GO:0016887">
    <property type="term" value="F:ATP hydrolysis activity"/>
    <property type="evidence" value="ECO:0007669"/>
    <property type="project" value="InterPro"/>
</dbReference>
<keyword evidence="4" id="KW-0547">Nucleotide-binding</keyword>
<dbReference type="InterPro" id="IPR013563">
    <property type="entry name" value="Oligopep_ABC_C"/>
</dbReference>
<gene>
    <name evidence="8" type="ORF">METZ01_LOCUS184081</name>
</gene>
<evidence type="ECO:0000313" key="8">
    <source>
        <dbReference type="EMBL" id="SVB31227.1"/>
    </source>
</evidence>
<dbReference type="Pfam" id="PF08352">
    <property type="entry name" value="oligo_HPY"/>
    <property type="match status" value="1"/>
</dbReference>
<evidence type="ECO:0000256" key="1">
    <source>
        <dbReference type="ARBA" id="ARBA00004202"/>
    </source>
</evidence>
<dbReference type="EMBL" id="UINC01036764">
    <property type="protein sequence ID" value="SVB31227.1"/>
    <property type="molecule type" value="Genomic_DNA"/>
</dbReference>
<evidence type="ECO:0000256" key="3">
    <source>
        <dbReference type="ARBA" id="ARBA00022475"/>
    </source>
</evidence>
<dbReference type="GO" id="GO:0015833">
    <property type="term" value="P:peptide transport"/>
    <property type="evidence" value="ECO:0007669"/>
    <property type="project" value="InterPro"/>
</dbReference>
<dbReference type="PROSITE" id="PS00211">
    <property type="entry name" value="ABC_TRANSPORTER_1"/>
    <property type="match status" value="1"/>
</dbReference>
<organism evidence="8">
    <name type="scientific">marine metagenome</name>
    <dbReference type="NCBI Taxonomy" id="408172"/>
    <lineage>
        <taxon>unclassified sequences</taxon>
        <taxon>metagenomes</taxon>
        <taxon>ecological metagenomes</taxon>
    </lineage>
</organism>
<dbReference type="SMART" id="SM00382">
    <property type="entry name" value="AAA"/>
    <property type="match status" value="2"/>
</dbReference>
<dbReference type="Pfam" id="PF00005">
    <property type="entry name" value="ABC_tran"/>
    <property type="match status" value="2"/>
</dbReference>
<dbReference type="GO" id="GO:0005886">
    <property type="term" value="C:plasma membrane"/>
    <property type="evidence" value="ECO:0007669"/>
    <property type="project" value="UniProtKB-SubCell"/>
</dbReference>
<sequence length="408" mass="45551">MTKLLEINNLDVSFLNKGENFKAVDSVSFSIEEGKTMALVGESGSGKSVTALSILQLLPYPLASHSSRSSIKIKGKEILGIESKKLRDIRGNSVSMIFQEPMTSLNPFKKIGSQIKESLIVHNKTPKIEANLVSLSLLEMVKILNPKIVLNSYPHQLSGGQRQRVMIAMALVNKPELLIADEPTTALDVTVEKKLLELLLDLQKTLGMSILFITHDLNIVQNFAENVCVMKEGVIVERGKVEQVFKFPEHPYTKKLLDSIPKAKKIIKSKANILLEAKGINIKYIYKRKFIPRKNFYQHAVKNMDIKIFSGSTTGLIGESGSGKSSLARALVGLENSKGKIIFRNTDLDELSFKEKKFVKKDLQIVFQDPFGSLSPRMTISEIIGEGLKVHYPDLDSDQRNFRILKAL</sequence>
<name>A0A382D0Z0_9ZZZZ</name>
<keyword evidence="2" id="KW-0813">Transport</keyword>
<dbReference type="InterPro" id="IPR027417">
    <property type="entry name" value="P-loop_NTPase"/>
</dbReference>
<keyword evidence="5" id="KW-0067">ATP-binding</keyword>
<dbReference type="InterPro" id="IPR003593">
    <property type="entry name" value="AAA+_ATPase"/>
</dbReference>